<dbReference type="InterPro" id="IPR027417">
    <property type="entry name" value="P-loop_NTPase"/>
</dbReference>
<dbReference type="Proteomes" id="UP000075737">
    <property type="component" value="Unassembled WGS sequence"/>
</dbReference>
<protein>
    <recommendedName>
        <fullName evidence="4">Chromosome partition protein Smc</fullName>
    </recommendedName>
</protein>
<evidence type="ECO:0000256" key="1">
    <source>
        <dbReference type="SAM" id="Coils"/>
    </source>
</evidence>
<dbReference type="Gene3D" id="3.40.50.300">
    <property type="entry name" value="P-loop containing nucleotide triphosphate hydrolases"/>
    <property type="match status" value="1"/>
</dbReference>
<reference evidence="2 3" key="1">
    <citation type="submission" date="2015-12" db="EMBL/GenBank/DDBJ databases">
        <title>Draft genome of Thermovenabulum gondwanense isolated from a red thermophilic microbial mat colonisisng an outflow channel of a bore well.</title>
        <authorList>
            <person name="Patel B.K."/>
        </authorList>
    </citation>
    <scope>NUCLEOTIDE SEQUENCE [LARGE SCALE GENOMIC DNA]</scope>
    <source>
        <strain evidence="2 3">R270</strain>
    </source>
</reference>
<organism evidence="2 3">
    <name type="scientific">Thermovenabulum gondwanense</name>
    <dbReference type="NCBI Taxonomy" id="520767"/>
    <lineage>
        <taxon>Bacteria</taxon>
        <taxon>Bacillati</taxon>
        <taxon>Bacillota</taxon>
        <taxon>Clostridia</taxon>
        <taxon>Thermosediminibacterales</taxon>
        <taxon>Thermosediminibacteraceae</taxon>
        <taxon>Thermovenabulum</taxon>
    </lineage>
</organism>
<accession>A0A162MFJ4</accession>
<dbReference type="SUPFAM" id="SSF52540">
    <property type="entry name" value="P-loop containing nucleoside triphosphate hydrolases"/>
    <property type="match status" value="1"/>
</dbReference>
<dbReference type="OrthoDB" id="2380879at2"/>
<keyword evidence="3" id="KW-1185">Reference proteome</keyword>
<dbReference type="STRING" id="520767.ATZ99_13800"/>
<keyword evidence="1" id="KW-0175">Coiled coil</keyword>
<sequence length="221" mass="25743">MELEKEIEILEQNYQKLFLDYTVKKNIKEQLENEKNKTLKEYNEIKEREDILQQVRILLQKTAEFSREQVKQQIEILVTNCLQYVFGSNIEFKISIEEARNRPEAEFFVISNYNGQKIITKPQDARGGGVVDVISLALRIAVLENIFSYKKGPIILDEPAKHVSSEYIQNVAMFLKHISEAFNRQIIMVTHNTFLSEIADVAYKVELKEGKSVVTKIRNED</sequence>
<gene>
    <name evidence="2" type="ORF">ATZ99_13800</name>
</gene>
<evidence type="ECO:0000313" key="3">
    <source>
        <dbReference type="Proteomes" id="UP000075737"/>
    </source>
</evidence>
<dbReference type="AlphaFoldDB" id="A0A162MFJ4"/>
<dbReference type="PATRIC" id="fig|520767.4.peg.1483"/>
<evidence type="ECO:0000313" key="2">
    <source>
        <dbReference type="EMBL" id="KYO65742.1"/>
    </source>
</evidence>
<dbReference type="RefSeq" id="WP_068748503.1">
    <property type="nucleotide sequence ID" value="NZ_LOHZ01000032.1"/>
</dbReference>
<comment type="caution">
    <text evidence="2">The sequence shown here is derived from an EMBL/GenBank/DDBJ whole genome shotgun (WGS) entry which is preliminary data.</text>
</comment>
<name>A0A162MFJ4_9FIRM</name>
<proteinExistence type="predicted"/>
<evidence type="ECO:0008006" key="4">
    <source>
        <dbReference type="Google" id="ProtNLM"/>
    </source>
</evidence>
<feature type="coiled-coil region" evidence="1">
    <location>
        <begin position="21"/>
        <end position="48"/>
    </location>
</feature>
<dbReference type="EMBL" id="LOHZ01000032">
    <property type="protein sequence ID" value="KYO65742.1"/>
    <property type="molecule type" value="Genomic_DNA"/>
</dbReference>